<keyword evidence="2" id="KW-1185">Reference proteome</keyword>
<name>A0A1Y2HR30_9FUNG</name>
<proteinExistence type="predicted"/>
<evidence type="ECO:0000313" key="1">
    <source>
        <dbReference type="EMBL" id="ORZ35582.1"/>
    </source>
</evidence>
<dbReference type="EMBL" id="MCFL01000021">
    <property type="protein sequence ID" value="ORZ35582.1"/>
    <property type="molecule type" value="Genomic_DNA"/>
</dbReference>
<reference evidence="1 2" key="1">
    <citation type="submission" date="2016-07" db="EMBL/GenBank/DDBJ databases">
        <title>Pervasive Adenine N6-methylation of Active Genes in Fungi.</title>
        <authorList>
            <consortium name="DOE Joint Genome Institute"/>
            <person name="Mondo S.J."/>
            <person name="Dannebaum R.O."/>
            <person name="Kuo R.C."/>
            <person name="Labutti K."/>
            <person name="Haridas S."/>
            <person name="Kuo A."/>
            <person name="Salamov A."/>
            <person name="Ahrendt S.R."/>
            <person name="Lipzen A."/>
            <person name="Sullivan W."/>
            <person name="Andreopoulos W.B."/>
            <person name="Clum A."/>
            <person name="Lindquist E."/>
            <person name="Daum C."/>
            <person name="Ramamoorthy G.K."/>
            <person name="Gryganskyi A."/>
            <person name="Culley D."/>
            <person name="Magnuson J.K."/>
            <person name="James T.Y."/>
            <person name="O'Malley M.A."/>
            <person name="Stajich J.E."/>
            <person name="Spatafora J.W."/>
            <person name="Visel A."/>
            <person name="Grigoriev I.V."/>
        </authorList>
    </citation>
    <scope>NUCLEOTIDE SEQUENCE [LARGE SCALE GENOMIC DNA]</scope>
    <source>
        <strain evidence="1 2">PL171</strain>
    </source>
</reference>
<protein>
    <submittedName>
        <fullName evidence="1">Uncharacterized protein</fullName>
    </submittedName>
</protein>
<dbReference type="AlphaFoldDB" id="A0A1Y2HR30"/>
<sequence length="171" mass="18723">DHSGRLRLVDALAATENALARVLEAEAANVDVHAIATFRHFQALRMSVLLDVTDLTGEGERAAGWARAASASPVVVGTWRVMMGGAQAAEVARWMRVNKATASKRDVGQWVLAWVERWDAAVADGDKRQVWSEWTLVMDRVLGQGGWVRLVGEFGQTVNADDDVQVKVEDE</sequence>
<comment type="caution">
    <text evidence="1">The sequence shown here is derived from an EMBL/GenBank/DDBJ whole genome shotgun (WGS) entry which is preliminary data.</text>
</comment>
<accession>A0A1Y2HR30</accession>
<gene>
    <name evidence="1" type="ORF">BCR44DRAFT_58951</name>
</gene>
<feature type="non-terminal residue" evidence="1">
    <location>
        <position position="1"/>
    </location>
</feature>
<dbReference type="Proteomes" id="UP000193411">
    <property type="component" value="Unassembled WGS sequence"/>
</dbReference>
<evidence type="ECO:0000313" key="2">
    <source>
        <dbReference type="Proteomes" id="UP000193411"/>
    </source>
</evidence>
<organism evidence="1 2">
    <name type="scientific">Catenaria anguillulae PL171</name>
    <dbReference type="NCBI Taxonomy" id="765915"/>
    <lineage>
        <taxon>Eukaryota</taxon>
        <taxon>Fungi</taxon>
        <taxon>Fungi incertae sedis</taxon>
        <taxon>Blastocladiomycota</taxon>
        <taxon>Blastocladiomycetes</taxon>
        <taxon>Blastocladiales</taxon>
        <taxon>Catenariaceae</taxon>
        <taxon>Catenaria</taxon>
    </lineage>
</organism>